<evidence type="ECO:0000259" key="2">
    <source>
        <dbReference type="Pfam" id="PF00144"/>
    </source>
</evidence>
<gene>
    <name evidence="3" type="ORF">M472_07675</name>
</gene>
<feature type="region of interest" description="Disordered" evidence="1">
    <location>
        <begin position="36"/>
        <end position="60"/>
    </location>
</feature>
<dbReference type="OrthoDB" id="1357763at2"/>
<dbReference type="EMBL" id="ATDL01000016">
    <property type="protein sequence ID" value="ERJ58642.1"/>
    <property type="molecule type" value="Genomic_DNA"/>
</dbReference>
<dbReference type="PANTHER" id="PTHR46825">
    <property type="entry name" value="D-ALANYL-D-ALANINE-CARBOXYPEPTIDASE/ENDOPEPTIDASE AMPH"/>
    <property type="match status" value="1"/>
</dbReference>
<dbReference type="Proteomes" id="UP000016584">
    <property type="component" value="Unassembled WGS sequence"/>
</dbReference>
<feature type="compositionally biased region" description="Basic and acidic residues" evidence="1">
    <location>
        <begin position="38"/>
        <end position="60"/>
    </location>
</feature>
<comment type="caution">
    <text evidence="3">The sequence shown here is derived from an EMBL/GenBank/DDBJ whole genome shotgun (WGS) entry which is preliminary data.</text>
</comment>
<dbReference type="InterPro" id="IPR012338">
    <property type="entry name" value="Beta-lactam/transpept-like"/>
</dbReference>
<dbReference type="eggNOG" id="COG1680">
    <property type="taxonomic scope" value="Bacteria"/>
</dbReference>
<dbReference type="SUPFAM" id="SSF56601">
    <property type="entry name" value="beta-lactamase/transpeptidase-like"/>
    <property type="match status" value="1"/>
</dbReference>
<dbReference type="AlphaFoldDB" id="U2HT24"/>
<dbReference type="Gene3D" id="3.40.710.10">
    <property type="entry name" value="DD-peptidase/beta-lactamase superfamily"/>
    <property type="match status" value="1"/>
</dbReference>
<protein>
    <recommendedName>
        <fullName evidence="2">Beta-lactamase-related domain-containing protein</fullName>
    </recommendedName>
</protein>
<dbReference type="RefSeq" id="WP_021071341.1">
    <property type="nucleotide sequence ID" value="NZ_ATDL01000016.1"/>
</dbReference>
<name>U2HT24_9SPHI</name>
<keyword evidence="4" id="KW-1185">Reference proteome</keyword>
<dbReference type="PATRIC" id="fig|1346330.5.peg.3196"/>
<sequence>MKMIRSYTIGLVLMLLGQTMLLLACSNRLENELGIQTNKDKYAPDEDKEPGEKPEPGKDRMPKVLADIAKSNNIPGVQIAHFKGDKVDSYVYGVTDIASGTPLTDEHLFQAASISKIVATYAFLRLYEKGLFDLDEPLNKYFIYDRVARANNPKNDLITARHVLAHLTGYPNWVTSAYSLAWRTSILEPGATYTPGVHYRYSGEGFTYLQEVIKHLTGKSLQQIAKEEVFDPFGMTSTSYQWDPKFEGKNTVGHTNTDGVVRMIGGNGMTEFTEQSANSAYSMFTNARDFVKFLKNGLVDGKGLKPETYKLLTTTVSWSNGVNNPNLSRGLGLVIQHNERGLSLYHSGSNPGYLAYCIAYPDLDEGLVIFTNHNDAGRFMGRSGFPYFLGEDQTFYMFN</sequence>
<dbReference type="STRING" id="1346330.M472_07675"/>
<feature type="domain" description="Beta-lactamase-related" evidence="2">
    <location>
        <begin position="65"/>
        <end position="376"/>
    </location>
</feature>
<evidence type="ECO:0000256" key="1">
    <source>
        <dbReference type="SAM" id="MobiDB-lite"/>
    </source>
</evidence>
<proteinExistence type="predicted"/>
<accession>U2HT24</accession>
<organism evidence="3 4">
    <name type="scientific">Sphingobacterium paucimobilis HER1398</name>
    <dbReference type="NCBI Taxonomy" id="1346330"/>
    <lineage>
        <taxon>Bacteria</taxon>
        <taxon>Pseudomonadati</taxon>
        <taxon>Bacteroidota</taxon>
        <taxon>Sphingobacteriia</taxon>
        <taxon>Sphingobacteriales</taxon>
        <taxon>Sphingobacteriaceae</taxon>
        <taxon>Sphingobacterium</taxon>
    </lineage>
</organism>
<dbReference type="PROSITE" id="PS51257">
    <property type="entry name" value="PROKAR_LIPOPROTEIN"/>
    <property type="match status" value="1"/>
</dbReference>
<evidence type="ECO:0000313" key="3">
    <source>
        <dbReference type="EMBL" id="ERJ58642.1"/>
    </source>
</evidence>
<dbReference type="PANTHER" id="PTHR46825:SF8">
    <property type="entry name" value="BETA-LACTAMASE-RELATED"/>
    <property type="match status" value="1"/>
</dbReference>
<evidence type="ECO:0000313" key="4">
    <source>
        <dbReference type="Proteomes" id="UP000016584"/>
    </source>
</evidence>
<dbReference type="InterPro" id="IPR001466">
    <property type="entry name" value="Beta-lactam-related"/>
</dbReference>
<dbReference type="InterPro" id="IPR050491">
    <property type="entry name" value="AmpC-like"/>
</dbReference>
<reference evidence="3 4" key="1">
    <citation type="journal article" date="2013" name="Genome Announc.">
        <title>The Draft Genome Sequence of Sphingomonas paucimobilis Strain HER1398 (Proteobacteria), Host to the Giant PAU Phage, Indicates That It Is a Member of the Genus Sphingobacterium (Bacteroidetes).</title>
        <authorList>
            <person name="White R.A.III."/>
            <person name="Suttle C.A."/>
        </authorList>
    </citation>
    <scope>NUCLEOTIDE SEQUENCE [LARGE SCALE GENOMIC DNA]</scope>
    <source>
        <strain evidence="3 4">HER1398</strain>
    </source>
</reference>
<dbReference type="Pfam" id="PF00144">
    <property type="entry name" value="Beta-lactamase"/>
    <property type="match status" value="1"/>
</dbReference>